<accession>A0AAU7ZX69</accession>
<dbReference type="GO" id="GO:0009244">
    <property type="term" value="P:lipopolysaccharide core region biosynthetic process"/>
    <property type="evidence" value="ECO:0007669"/>
    <property type="project" value="UniProtKB-UniRule"/>
</dbReference>
<dbReference type="EMBL" id="CP132942">
    <property type="protein sequence ID" value="XCB35606.1"/>
    <property type="molecule type" value="Genomic_DNA"/>
</dbReference>
<feature type="active site" description="Proton acceptor" evidence="7">
    <location>
        <position position="63"/>
    </location>
</feature>
<evidence type="ECO:0000313" key="11">
    <source>
        <dbReference type="EMBL" id="XCB35606.1"/>
    </source>
</evidence>
<evidence type="ECO:0000256" key="6">
    <source>
        <dbReference type="ARBA" id="ARBA00049183"/>
    </source>
</evidence>
<keyword evidence="9" id="KW-0448">Lipopolysaccharide biosynthesis</keyword>
<dbReference type="Gene3D" id="3.40.50.2000">
    <property type="entry name" value="Glycogen Phosphorylase B"/>
    <property type="match status" value="1"/>
</dbReference>
<dbReference type="Pfam" id="PF04413">
    <property type="entry name" value="Glycos_transf_N"/>
    <property type="match status" value="1"/>
</dbReference>
<feature type="domain" description="3-deoxy-D-manno-octulosonic-acid transferase N-terminal" evidence="10">
    <location>
        <begin position="33"/>
        <end position="213"/>
    </location>
</feature>
<sequence length="430" mass="47284">MVMYSSLLLAVLVVGAPYWLVRMATSGRYRAGLRGRLGVVPRGLHAAVSGQSVVWVHAVSVGEVMAATRLIRELKERLPGWVVAISTTTETGQRLAKERLPDSPVFYLPLDLKFSVRRYLRVLQPRMLVLMESEFWPRLIKECAKDGVPIAVVNARISDRSFPRYMRLRRLWRPFLEMISLFLAQSRESAERLEKIGAPTTRVRVMGNLKYDVQSRSDTQMARRIASMLSGTKLIVAGSTLAGEEEALLAAWPAILKGVPDASLLIAPRHPDRFEEVWQLIQRSGSPFLRCSQMPQSNDPVAEGTILLLDTIGDLASVYGVAAVAFVGGSLVPKGGHNPLEPAQFGVPVVTGPSFENFREIVKTMQEAKAIRIVAKDELAETLIGILRGTNDERALGQRGRAVFQAEAGATVRTAQALVSLLEQRAGAAR</sequence>
<protein>
    <recommendedName>
        <fullName evidence="3 9">3-deoxy-D-manno-octulosonic acid transferase</fullName>
        <shortName evidence="9">Kdo transferase</shortName>
        <ecNumber evidence="2 9">2.4.99.12</ecNumber>
    </recommendedName>
    <alternativeName>
        <fullName evidence="5 9">Lipid IV(A) 3-deoxy-D-manno-octulosonic acid transferase</fullName>
    </alternativeName>
</protein>
<organism evidence="11">
    <name type="scientific">Tunturiibacter psychrotolerans</name>
    <dbReference type="NCBI Taxonomy" id="3069686"/>
    <lineage>
        <taxon>Bacteria</taxon>
        <taxon>Pseudomonadati</taxon>
        <taxon>Acidobacteriota</taxon>
        <taxon>Terriglobia</taxon>
        <taxon>Terriglobales</taxon>
        <taxon>Acidobacteriaceae</taxon>
        <taxon>Tunturiibacter</taxon>
    </lineage>
</organism>
<keyword evidence="9" id="KW-1003">Cell membrane</keyword>
<comment type="subcellular location">
    <subcellularLocation>
        <location evidence="9">Cell membrane</location>
    </subcellularLocation>
</comment>
<dbReference type="AlphaFoldDB" id="A0AAU7ZX69"/>
<feature type="site" description="Transition state stabilizer" evidence="8">
    <location>
        <position position="132"/>
    </location>
</feature>
<name>A0AAU7ZX69_9BACT</name>
<keyword evidence="4 9" id="KW-0808">Transferase</keyword>
<dbReference type="InterPro" id="IPR039901">
    <property type="entry name" value="Kdotransferase"/>
</dbReference>
<evidence type="ECO:0000256" key="1">
    <source>
        <dbReference type="ARBA" id="ARBA00004713"/>
    </source>
</evidence>
<dbReference type="InterPro" id="IPR007507">
    <property type="entry name" value="Glycos_transf_N"/>
</dbReference>
<evidence type="ECO:0000256" key="2">
    <source>
        <dbReference type="ARBA" id="ARBA00012621"/>
    </source>
</evidence>
<dbReference type="GO" id="GO:0009245">
    <property type="term" value="P:lipid A biosynthetic process"/>
    <property type="evidence" value="ECO:0007669"/>
    <property type="project" value="TreeGrafter"/>
</dbReference>
<keyword evidence="11" id="KW-0328">Glycosyltransferase</keyword>
<dbReference type="SUPFAM" id="SSF53756">
    <property type="entry name" value="UDP-Glycosyltransferase/glycogen phosphorylase"/>
    <property type="match status" value="1"/>
</dbReference>
<evidence type="ECO:0000256" key="4">
    <source>
        <dbReference type="ARBA" id="ARBA00022679"/>
    </source>
</evidence>
<dbReference type="Gene3D" id="3.40.50.11720">
    <property type="entry name" value="3-Deoxy-D-manno-octulosonic-acid transferase, N-terminal domain"/>
    <property type="match status" value="1"/>
</dbReference>
<proteinExistence type="inferred from homology"/>
<reference evidence="11" key="2">
    <citation type="journal article" date="2024" name="Environ. Microbiol.">
        <title>Genome analysis and description of Tunturibacter gen. nov. expands the diversity of Terriglobia in tundra soils.</title>
        <authorList>
            <person name="Messyasz A."/>
            <person name="Mannisto M.K."/>
            <person name="Kerkhof L.J."/>
            <person name="Haggblom M.M."/>
        </authorList>
    </citation>
    <scope>NUCLEOTIDE SEQUENCE</scope>
    <source>
        <strain evidence="11">X5P6</strain>
    </source>
</reference>
<reference evidence="11" key="1">
    <citation type="submission" date="2023-08" db="EMBL/GenBank/DDBJ databases">
        <authorList>
            <person name="Messyasz A."/>
            <person name="Mannisto M.K."/>
            <person name="Kerkhof L.J."/>
            <person name="Haggblom M."/>
        </authorList>
    </citation>
    <scope>NUCLEOTIDE SEQUENCE</scope>
    <source>
        <strain evidence="11">X5P6</strain>
    </source>
</reference>
<dbReference type="PANTHER" id="PTHR42755:SF1">
    <property type="entry name" value="3-DEOXY-D-MANNO-OCTULOSONIC ACID TRANSFERASE, MITOCHONDRIAL-RELATED"/>
    <property type="match status" value="1"/>
</dbReference>
<gene>
    <name evidence="11" type="ORF">RBB77_20325</name>
</gene>
<dbReference type="GO" id="GO:0043842">
    <property type="term" value="F:Kdo transferase activity"/>
    <property type="evidence" value="ECO:0007669"/>
    <property type="project" value="UniProtKB-EC"/>
</dbReference>
<dbReference type="KEGG" id="tpsc:RBB77_20325"/>
<comment type="function">
    <text evidence="9">Involved in lipopolysaccharide (LPS) biosynthesis. Catalyzes the transfer of 3-deoxy-D-manno-octulosonate (Kdo) residue(s) from CMP-Kdo to lipid IV(A), the tetraacyldisaccharide-1,4'-bisphosphate precursor of lipid A.</text>
</comment>
<dbReference type="InterPro" id="IPR038107">
    <property type="entry name" value="Glycos_transf_N_sf"/>
</dbReference>
<comment type="similarity">
    <text evidence="9">Belongs to the glycosyltransferase group 1 family.</text>
</comment>
<feature type="site" description="Transition state stabilizer" evidence="8">
    <location>
        <position position="210"/>
    </location>
</feature>
<keyword evidence="9" id="KW-0472">Membrane</keyword>
<dbReference type="PANTHER" id="PTHR42755">
    <property type="entry name" value="3-DEOXY-MANNO-OCTULOSONATE CYTIDYLYLTRANSFERASE"/>
    <property type="match status" value="1"/>
</dbReference>
<evidence type="ECO:0000256" key="7">
    <source>
        <dbReference type="PIRSR" id="PIRSR639901-1"/>
    </source>
</evidence>
<evidence type="ECO:0000256" key="3">
    <source>
        <dbReference type="ARBA" id="ARBA00019077"/>
    </source>
</evidence>
<evidence type="ECO:0000256" key="5">
    <source>
        <dbReference type="ARBA" id="ARBA00031445"/>
    </source>
</evidence>
<evidence type="ECO:0000256" key="9">
    <source>
        <dbReference type="RuleBase" id="RU365103"/>
    </source>
</evidence>
<comment type="catalytic activity">
    <reaction evidence="6 9">
        <text>lipid IVA (E. coli) + CMP-3-deoxy-beta-D-manno-octulosonate = alpha-Kdo-(2-&gt;6)-lipid IVA (E. coli) + CMP + H(+)</text>
        <dbReference type="Rhea" id="RHEA:28066"/>
        <dbReference type="ChEBI" id="CHEBI:15378"/>
        <dbReference type="ChEBI" id="CHEBI:58603"/>
        <dbReference type="ChEBI" id="CHEBI:60364"/>
        <dbReference type="ChEBI" id="CHEBI:60377"/>
        <dbReference type="ChEBI" id="CHEBI:85987"/>
        <dbReference type="EC" id="2.4.99.12"/>
    </reaction>
</comment>
<evidence type="ECO:0000256" key="8">
    <source>
        <dbReference type="PIRSR" id="PIRSR639901-2"/>
    </source>
</evidence>
<comment type="pathway">
    <text evidence="1 9">Bacterial outer membrane biogenesis; LPS core biosynthesis.</text>
</comment>
<evidence type="ECO:0000259" key="10">
    <source>
        <dbReference type="Pfam" id="PF04413"/>
    </source>
</evidence>
<dbReference type="EC" id="2.4.99.12" evidence="2 9"/>
<dbReference type="FunFam" id="3.40.50.11720:FF:000001">
    <property type="entry name" value="3-deoxy-D-manno-octulosonic acid transferase"/>
    <property type="match status" value="1"/>
</dbReference>
<dbReference type="GO" id="GO:0005886">
    <property type="term" value="C:plasma membrane"/>
    <property type="evidence" value="ECO:0007669"/>
    <property type="project" value="UniProtKB-SubCell"/>
</dbReference>